<dbReference type="EMBL" id="CP001472">
    <property type="protein sequence ID" value="ACO34400.1"/>
    <property type="molecule type" value="Genomic_DNA"/>
</dbReference>
<reference evidence="1 2" key="1">
    <citation type="journal article" date="2009" name="Appl. Environ. Microbiol.">
        <title>Three genomes from the phylum Acidobacteria provide insight into the lifestyles of these microorganisms in soils.</title>
        <authorList>
            <person name="Ward N.L."/>
            <person name="Challacombe J.F."/>
            <person name="Janssen P.H."/>
            <person name="Henrissat B."/>
            <person name="Coutinho P.M."/>
            <person name="Wu M."/>
            <person name="Xie G."/>
            <person name="Haft D.H."/>
            <person name="Sait M."/>
            <person name="Badger J."/>
            <person name="Barabote R.D."/>
            <person name="Bradley B."/>
            <person name="Brettin T.S."/>
            <person name="Brinkac L.M."/>
            <person name="Bruce D."/>
            <person name="Creasy T."/>
            <person name="Daugherty S.C."/>
            <person name="Davidsen T.M."/>
            <person name="DeBoy R.T."/>
            <person name="Detter J.C."/>
            <person name="Dodson R.J."/>
            <person name="Durkin A.S."/>
            <person name="Ganapathy A."/>
            <person name="Gwinn-Giglio M."/>
            <person name="Han C.S."/>
            <person name="Khouri H."/>
            <person name="Kiss H."/>
            <person name="Kothari S.P."/>
            <person name="Madupu R."/>
            <person name="Nelson K.E."/>
            <person name="Nelson W.C."/>
            <person name="Paulsen I."/>
            <person name="Penn K."/>
            <person name="Ren Q."/>
            <person name="Rosovitz M.J."/>
            <person name="Selengut J.D."/>
            <person name="Shrivastava S."/>
            <person name="Sullivan S.A."/>
            <person name="Tapia R."/>
            <person name="Thompson L.S."/>
            <person name="Watkins K.L."/>
            <person name="Yang Q."/>
            <person name="Yu C."/>
            <person name="Zafar N."/>
            <person name="Zhou L."/>
            <person name="Kuske C.R."/>
        </authorList>
    </citation>
    <scope>NUCLEOTIDE SEQUENCE [LARGE SCALE GENOMIC DNA]</scope>
    <source>
        <strain evidence="2">ATCC 51196 / DSM 11244 / BCRC 80197 / JCM 7670 / NBRC 15755 / NCIMB 13165 / 161</strain>
    </source>
</reference>
<name>C1F9J9_ACIC5</name>
<dbReference type="InParanoid" id="C1F9J9"/>
<dbReference type="AlphaFoldDB" id="C1F9J9"/>
<accession>C1F9J9</accession>
<protein>
    <submittedName>
        <fullName evidence="1">Uncharacterized protein</fullName>
    </submittedName>
</protein>
<dbReference type="Proteomes" id="UP000002207">
    <property type="component" value="Chromosome"/>
</dbReference>
<proteinExistence type="predicted"/>
<gene>
    <name evidence="1" type="ordered locus">ACP_2156</name>
</gene>
<dbReference type="STRING" id="240015.ACP_2156"/>
<dbReference type="KEGG" id="aca:ACP_2156"/>
<evidence type="ECO:0000313" key="2">
    <source>
        <dbReference type="Proteomes" id="UP000002207"/>
    </source>
</evidence>
<evidence type="ECO:0000313" key="1">
    <source>
        <dbReference type="EMBL" id="ACO34400.1"/>
    </source>
</evidence>
<keyword evidence="2" id="KW-1185">Reference proteome</keyword>
<sequence length="31" mass="3417">MISLSREGRQIDACAAGCPAAWAIRNLFTFF</sequence>
<organism evidence="1 2">
    <name type="scientific">Acidobacterium capsulatum (strain ATCC 51196 / DSM 11244 / BCRC 80197 / JCM 7670 / NBRC 15755 / NCIMB 13165 / 161)</name>
    <dbReference type="NCBI Taxonomy" id="240015"/>
    <lineage>
        <taxon>Bacteria</taxon>
        <taxon>Pseudomonadati</taxon>
        <taxon>Acidobacteriota</taxon>
        <taxon>Terriglobia</taxon>
        <taxon>Terriglobales</taxon>
        <taxon>Acidobacteriaceae</taxon>
        <taxon>Acidobacterium</taxon>
    </lineage>
</organism>
<dbReference type="HOGENOM" id="CLU_3394626_0_0_0"/>